<evidence type="ECO:0000259" key="8">
    <source>
        <dbReference type="Pfam" id="PF02308"/>
    </source>
</evidence>
<dbReference type="PANTHER" id="PTHR33778:SF1">
    <property type="entry name" value="MAGNESIUM TRANSPORTER YHID-RELATED"/>
    <property type="match status" value="1"/>
</dbReference>
<dbReference type="PANTHER" id="PTHR33778">
    <property type="entry name" value="PROTEIN MGTC"/>
    <property type="match status" value="1"/>
</dbReference>
<evidence type="ECO:0000256" key="4">
    <source>
        <dbReference type="ARBA" id="ARBA00022692"/>
    </source>
</evidence>
<feature type="transmembrane region" description="Helical" evidence="7">
    <location>
        <begin position="16"/>
        <end position="35"/>
    </location>
</feature>
<dbReference type="RefSeq" id="WP_114646785.1">
    <property type="nucleotide sequence ID" value="NZ_QQNH01000026.1"/>
</dbReference>
<evidence type="ECO:0000256" key="5">
    <source>
        <dbReference type="ARBA" id="ARBA00022989"/>
    </source>
</evidence>
<dbReference type="GO" id="GO:0005886">
    <property type="term" value="C:plasma membrane"/>
    <property type="evidence" value="ECO:0007669"/>
    <property type="project" value="UniProtKB-SubCell"/>
</dbReference>
<evidence type="ECO:0000256" key="7">
    <source>
        <dbReference type="RuleBase" id="RU365041"/>
    </source>
</evidence>
<dbReference type="OrthoDB" id="9811198at2"/>
<dbReference type="Pfam" id="PF02308">
    <property type="entry name" value="MgtC"/>
    <property type="match status" value="1"/>
</dbReference>
<feature type="transmembrane region" description="Helical" evidence="7">
    <location>
        <begin position="85"/>
        <end position="104"/>
    </location>
</feature>
<evidence type="ECO:0000256" key="6">
    <source>
        <dbReference type="ARBA" id="ARBA00023136"/>
    </source>
</evidence>
<dbReference type="AlphaFoldDB" id="A0A369W3W2"/>
<gene>
    <name evidence="9" type="ORF">DVH29_13865</name>
</gene>
<dbReference type="InterPro" id="IPR003416">
    <property type="entry name" value="MgtC/SapB/SrpB/YhiD_fam"/>
</dbReference>
<dbReference type="Proteomes" id="UP000253759">
    <property type="component" value="Unassembled WGS sequence"/>
</dbReference>
<comment type="caution">
    <text evidence="9">The sequence shown here is derived from an EMBL/GenBank/DDBJ whole genome shotgun (WGS) entry which is preliminary data.</text>
</comment>
<dbReference type="PRINTS" id="PR01837">
    <property type="entry name" value="MGTCSAPBPROT"/>
</dbReference>
<keyword evidence="3" id="KW-1003">Cell membrane</keyword>
<dbReference type="EMBL" id="QQNH01000026">
    <property type="protein sequence ID" value="RDE08020.1"/>
    <property type="molecule type" value="Genomic_DNA"/>
</dbReference>
<keyword evidence="5 7" id="KW-1133">Transmembrane helix</keyword>
<keyword evidence="7" id="KW-0997">Cell inner membrane</keyword>
<evidence type="ECO:0000313" key="10">
    <source>
        <dbReference type="Proteomes" id="UP000253759"/>
    </source>
</evidence>
<evidence type="ECO:0000313" key="9">
    <source>
        <dbReference type="EMBL" id="RDE08020.1"/>
    </source>
</evidence>
<evidence type="ECO:0000256" key="3">
    <source>
        <dbReference type="ARBA" id="ARBA00022475"/>
    </source>
</evidence>
<evidence type="ECO:0000256" key="1">
    <source>
        <dbReference type="ARBA" id="ARBA00004651"/>
    </source>
</evidence>
<protein>
    <recommendedName>
        <fullName evidence="7">Protein MgtC</fullName>
    </recommendedName>
</protein>
<sequence>MLENWLALGGNPTHESVAVLAIRLGVAALLGALIGFEREAKQQAAGLRTHMLIAVAAAAFTVMTFEIYHEMIDLGGTTMARLDPLRVIEAVTAGVAFLAAGAIFRSRAGDVKGLTTGAGMWAAGAIGVASGAGFFSIAVMATVFVLAITLLLRPLEKRLFGDDDKPDDKA</sequence>
<dbReference type="InterPro" id="IPR049177">
    <property type="entry name" value="MgtC_SapB_SrpB_YhiD_N"/>
</dbReference>
<feature type="domain" description="MgtC/SapB/SrpB/YhiD N-terminal" evidence="8">
    <location>
        <begin position="24"/>
        <end position="157"/>
    </location>
</feature>
<evidence type="ECO:0000256" key="2">
    <source>
        <dbReference type="ARBA" id="ARBA00009298"/>
    </source>
</evidence>
<comment type="similarity">
    <text evidence="2 7">Belongs to the MgtC/SapB family.</text>
</comment>
<name>A0A369W3W2_9HYPH</name>
<keyword evidence="10" id="KW-1185">Reference proteome</keyword>
<organism evidence="9 10">
    <name type="scientific">Pelagibacterium lacus</name>
    <dbReference type="NCBI Taxonomy" id="2282655"/>
    <lineage>
        <taxon>Bacteria</taxon>
        <taxon>Pseudomonadati</taxon>
        <taxon>Pseudomonadota</taxon>
        <taxon>Alphaproteobacteria</taxon>
        <taxon>Hyphomicrobiales</taxon>
        <taxon>Devosiaceae</taxon>
        <taxon>Pelagibacterium</taxon>
    </lineage>
</organism>
<feature type="transmembrane region" description="Helical" evidence="7">
    <location>
        <begin position="134"/>
        <end position="152"/>
    </location>
</feature>
<reference evidence="10" key="1">
    <citation type="submission" date="2018-07" db="EMBL/GenBank/DDBJ databases">
        <authorList>
            <person name="Liu B.-T."/>
            <person name="Du Z."/>
        </authorList>
    </citation>
    <scope>NUCLEOTIDE SEQUENCE [LARGE SCALE GENOMIC DNA]</scope>
    <source>
        <strain evidence="10">XYN52</strain>
    </source>
</reference>
<feature type="transmembrane region" description="Helical" evidence="7">
    <location>
        <begin position="47"/>
        <end position="65"/>
    </location>
</feature>
<keyword evidence="6 7" id="KW-0472">Membrane</keyword>
<comment type="subcellular location">
    <subcellularLocation>
        <location evidence="7">Cell inner membrane</location>
        <topology evidence="7">Multi-pass membrane protein</topology>
    </subcellularLocation>
    <subcellularLocation>
        <location evidence="1">Cell membrane</location>
        <topology evidence="1">Multi-pass membrane protein</topology>
    </subcellularLocation>
</comment>
<keyword evidence="4 7" id="KW-0812">Transmembrane</keyword>
<proteinExistence type="inferred from homology"/>
<accession>A0A369W3W2</accession>